<organism evidence="2 3">
    <name type="scientific">Roseateles saccharophilus</name>
    <name type="common">Pseudomonas saccharophila</name>
    <dbReference type="NCBI Taxonomy" id="304"/>
    <lineage>
        <taxon>Bacteria</taxon>
        <taxon>Pseudomonadati</taxon>
        <taxon>Pseudomonadota</taxon>
        <taxon>Betaproteobacteria</taxon>
        <taxon>Burkholderiales</taxon>
        <taxon>Sphaerotilaceae</taxon>
        <taxon>Roseateles</taxon>
    </lineage>
</organism>
<dbReference type="RefSeq" id="WP_310263909.1">
    <property type="nucleotide sequence ID" value="NZ_JAVDXU010000001.1"/>
</dbReference>
<gene>
    <name evidence="2" type="ORF">J2X20_001961</name>
</gene>
<protein>
    <submittedName>
        <fullName evidence="2">Uncharacterized protein</fullName>
    </submittedName>
</protein>
<dbReference type="EMBL" id="JAVDXU010000001">
    <property type="protein sequence ID" value="MDR7269332.1"/>
    <property type="molecule type" value="Genomic_DNA"/>
</dbReference>
<comment type="caution">
    <text evidence="2">The sequence shown here is derived from an EMBL/GenBank/DDBJ whole genome shotgun (WGS) entry which is preliminary data.</text>
</comment>
<evidence type="ECO:0000313" key="3">
    <source>
        <dbReference type="Proteomes" id="UP001180453"/>
    </source>
</evidence>
<evidence type="ECO:0000256" key="1">
    <source>
        <dbReference type="SAM" id="MobiDB-lite"/>
    </source>
</evidence>
<name>A0ABU1YKF5_ROSSA</name>
<evidence type="ECO:0000313" key="2">
    <source>
        <dbReference type="EMBL" id="MDR7269332.1"/>
    </source>
</evidence>
<sequence length="85" mass="9257">MNNDPRRELFRNANFRWLIGGGLLSMLGDQFTLPALPWLVMSLSRDPLVLGTVPALGRPATRPLHSGGWRPGGPPLTQGRAAADR</sequence>
<keyword evidence="3" id="KW-1185">Reference proteome</keyword>
<reference evidence="2 3" key="1">
    <citation type="submission" date="2023-07" db="EMBL/GenBank/DDBJ databases">
        <title>Sorghum-associated microbial communities from plants grown in Nebraska, USA.</title>
        <authorList>
            <person name="Schachtman D."/>
        </authorList>
    </citation>
    <scope>NUCLEOTIDE SEQUENCE [LARGE SCALE GENOMIC DNA]</scope>
    <source>
        <strain evidence="2 3">BE314</strain>
    </source>
</reference>
<accession>A0ABU1YKF5</accession>
<dbReference type="Proteomes" id="UP001180453">
    <property type="component" value="Unassembled WGS sequence"/>
</dbReference>
<proteinExistence type="predicted"/>
<feature type="region of interest" description="Disordered" evidence="1">
    <location>
        <begin position="60"/>
        <end position="85"/>
    </location>
</feature>